<keyword evidence="2" id="KW-1185">Reference proteome</keyword>
<evidence type="ECO:0000313" key="1">
    <source>
        <dbReference type="EMBL" id="EMS34617.1"/>
    </source>
</evidence>
<name>M7Y1J7_9BACT</name>
<dbReference type="AlphaFoldDB" id="M7Y1J7"/>
<accession>M7Y1J7</accession>
<dbReference type="RefSeq" id="WP_008624146.1">
    <property type="nucleotide sequence ID" value="NZ_AMZY02000005.1"/>
</dbReference>
<comment type="caution">
    <text evidence="1">The sequence shown here is derived from an EMBL/GenBank/DDBJ whole genome shotgun (WGS) entry which is preliminary data.</text>
</comment>
<dbReference type="OrthoDB" id="840398at2"/>
<protein>
    <submittedName>
        <fullName evidence="1">Uncharacterized protein</fullName>
    </submittedName>
</protein>
<dbReference type="EMBL" id="AMZY02000005">
    <property type="protein sequence ID" value="EMS34617.1"/>
    <property type="molecule type" value="Genomic_DNA"/>
</dbReference>
<gene>
    <name evidence="1" type="ORF">C943_03304</name>
</gene>
<organism evidence="1 2">
    <name type="scientific">Mariniradius saccharolyticus AK6</name>
    <dbReference type="NCBI Taxonomy" id="1239962"/>
    <lineage>
        <taxon>Bacteria</taxon>
        <taxon>Pseudomonadati</taxon>
        <taxon>Bacteroidota</taxon>
        <taxon>Cytophagia</taxon>
        <taxon>Cytophagales</taxon>
        <taxon>Cyclobacteriaceae</taxon>
        <taxon>Mariniradius</taxon>
    </lineage>
</organism>
<dbReference type="Proteomes" id="UP000010953">
    <property type="component" value="Unassembled WGS sequence"/>
</dbReference>
<sequence length="310" mass="35654">MNTVEIPEKSIKLEIPSHWDEMSDSQRRYCLKQAVWASLGIIGVQEAKVRCLYHLMDIERDSRSVMWDRIRSEAQVSDKYSRIFLLCEELVTFLFAANEKGELEINYDTVYNHFPELRASKVTLYGPAHLCADLTFGEFRAAIEYMESSFQSRDDMDICRMIACLYRPERQDYDMVAHSESWDGQRKQPFNRALVPVNAGLVAKIGTVYRTAVLLWFSYVVKYIQTEDLQIGGVTVNFSPLFGGKRKAMDDDAPRSGSGYGWISVLNAIAKEGPYGDMDKTEKAGLFDVLLYMLEMHEQNEKLKQKSKKK</sequence>
<evidence type="ECO:0000313" key="2">
    <source>
        <dbReference type="Proteomes" id="UP000010953"/>
    </source>
</evidence>
<dbReference type="InParanoid" id="M7Y1J7"/>
<reference evidence="1" key="1">
    <citation type="submission" date="2013-01" db="EMBL/GenBank/DDBJ databases">
        <title>Genome assembly of Mariniradius saccharolyticus AK6.</title>
        <authorList>
            <person name="Vaidya B."/>
            <person name="Khatri I."/>
            <person name="Tanuku N.R.S."/>
            <person name="Subramanian S."/>
            <person name="Pinnaka A."/>
        </authorList>
    </citation>
    <scope>NUCLEOTIDE SEQUENCE [LARGE SCALE GENOMIC DNA]</scope>
    <source>
        <strain evidence="1">AK6</strain>
    </source>
</reference>
<proteinExistence type="predicted"/>
<dbReference type="STRING" id="1239962.C943_03304"/>